<reference evidence="4 5" key="1">
    <citation type="journal article" date="2017" name="Nature">
        <title>Atmospheric trace gases support primary production in Antarctic desert surface soil.</title>
        <authorList>
            <person name="Ji M."/>
            <person name="Greening C."/>
            <person name="Vanwonterghem I."/>
            <person name="Carere C.R."/>
            <person name="Bay S.K."/>
            <person name="Steen J.A."/>
            <person name="Montgomery K."/>
            <person name="Lines T."/>
            <person name="Beardall J."/>
            <person name="van Dorst J."/>
            <person name="Snape I."/>
            <person name="Stott M.B."/>
            <person name="Hugenholtz P."/>
            <person name="Ferrari B.C."/>
        </authorList>
    </citation>
    <scope>NUCLEOTIDE SEQUENCE [LARGE SCALE GENOMIC DNA]</scope>
    <source>
        <strain evidence="4">RRmetagenome_bin12</strain>
    </source>
</reference>
<feature type="transmembrane region" description="Helical" evidence="1">
    <location>
        <begin position="90"/>
        <end position="111"/>
    </location>
</feature>
<dbReference type="EMBL" id="QHBU01000278">
    <property type="protein sequence ID" value="PZR77906.1"/>
    <property type="molecule type" value="Genomic_DNA"/>
</dbReference>
<evidence type="ECO:0000313" key="4">
    <source>
        <dbReference type="EMBL" id="PZR77906.1"/>
    </source>
</evidence>
<evidence type="ECO:0000313" key="3">
    <source>
        <dbReference type="EMBL" id="MBJ7594180.1"/>
    </source>
</evidence>
<evidence type="ECO:0000313" key="5">
    <source>
        <dbReference type="Proteomes" id="UP000248724"/>
    </source>
</evidence>
<dbReference type="AlphaFoldDB" id="A0A2W5Z5C5"/>
<proteinExistence type="predicted"/>
<keyword evidence="1" id="KW-0472">Membrane</keyword>
<keyword evidence="1" id="KW-1133">Transmembrane helix</keyword>
<accession>A0A934K1K7</accession>
<evidence type="ECO:0000256" key="1">
    <source>
        <dbReference type="SAM" id="Phobius"/>
    </source>
</evidence>
<dbReference type="EMBL" id="JAEKNS010000055">
    <property type="protein sequence ID" value="MBJ7594180.1"/>
    <property type="molecule type" value="Genomic_DNA"/>
</dbReference>
<name>A0A2W5Z5C5_9BACT</name>
<reference evidence="4" key="2">
    <citation type="submission" date="2018-05" db="EMBL/GenBank/DDBJ databases">
        <authorList>
            <person name="Ferrari B."/>
        </authorList>
    </citation>
    <scope>NUCLEOTIDE SEQUENCE</scope>
    <source>
        <strain evidence="4">RRmetagenome_bin12</strain>
    </source>
</reference>
<dbReference type="InterPro" id="IPR043717">
    <property type="entry name" value="DUF5658"/>
</dbReference>
<feature type="transmembrane region" description="Helical" evidence="1">
    <location>
        <begin position="48"/>
        <end position="70"/>
    </location>
</feature>
<sequence>MATGTDLEPRVERRQRRVGVGIVELVPDRRDDVSLQTLKDNLRNRVSALLVAIITAAQLADVLTTLRALGGHTYVENNPLFRALIVRSPVAAYSVKLLIVGAMVVLVLSRLNQRRAQVALAIAAGLSITAPLLNFLLLIRS</sequence>
<organism evidence="4 5">
    <name type="scientific">Candidatus Aeolococcus gillhamiae</name>
    <dbReference type="NCBI Taxonomy" id="3127015"/>
    <lineage>
        <taxon>Bacteria</taxon>
        <taxon>Bacillati</taxon>
        <taxon>Candidatus Dormiibacterota</taxon>
        <taxon>Candidatus Dormibacteria</taxon>
        <taxon>Candidatus Aeolococcales</taxon>
        <taxon>Candidatus Aeolococcaceae</taxon>
        <taxon>Candidatus Aeolococcus</taxon>
    </lineage>
</organism>
<accession>A0A2W5Z5C5</accession>
<comment type="caution">
    <text evidence="4">The sequence shown here is derived from an EMBL/GenBank/DDBJ whole genome shotgun (WGS) entry which is preliminary data.</text>
</comment>
<reference evidence="3 6" key="3">
    <citation type="submission" date="2020-10" db="EMBL/GenBank/DDBJ databases">
        <title>Ca. Dormibacterota MAGs.</title>
        <authorList>
            <person name="Montgomery K."/>
        </authorList>
    </citation>
    <scope>NUCLEOTIDE SEQUENCE [LARGE SCALE GENOMIC DNA]</scope>
    <source>
        <strain evidence="3">SC8812_S17_18</strain>
    </source>
</reference>
<feature type="domain" description="DUF5658" evidence="2">
    <location>
        <begin position="53"/>
        <end position="138"/>
    </location>
</feature>
<dbReference type="Pfam" id="PF18902">
    <property type="entry name" value="DUF5658"/>
    <property type="match status" value="1"/>
</dbReference>
<dbReference type="Proteomes" id="UP000248724">
    <property type="component" value="Unassembled WGS sequence"/>
</dbReference>
<dbReference type="Proteomes" id="UP000606991">
    <property type="component" value="Unassembled WGS sequence"/>
</dbReference>
<protein>
    <recommendedName>
        <fullName evidence="2">DUF5658 domain-containing protein</fullName>
    </recommendedName>
</protein>
<feature type="transmembrane region" description="Helical" evidence="1">
    <location>
        <begin position="118"/>
        <end position="139"/>
    </location>
</feature>
<dbReference type="RefSeq" id="WP_337310146.1">
    <property type="nucleotide sequence ID" value="NZ_JAEKNS010000055.1"/>
</dbReference>
<evidence type="ECO:0000313" key="6">
    <source>
        <dbReference type="Proteomes" id="UP000606991"/>
    </source>
</evidence>
<evidence type="ECO:0000259" key="2">
    <source>
        <dbReference type="Pfam" id="PF18902"/>
    </source>
</evidence>
<keyword evidence="1" id="KW-0812">Transmembrane</keyword>
<gene>
    <name evidence="4" type="ORF">DLM65_14475</name>
    <name evidence="3" type="ORF">JF886_04830</name>
</gene>